<organism evidence="5 6">
    <name type="scientific">Lottia gigantea</name>
    <name type="common">Giant owl limpet</name>
    <dbReference type="NCBI Taxonomy" id="225164"/>
    <lineage>
        <taxon>Eukaryota</taxon>
        <taxon>Metazoa</taxon>
        <taxon>Spiralia</taxon>
        <taxon>Lophotrochozoa</taxon>
        <taxon>Mollusca</taxon>
        <taxon>Gastropoda</taxon>
        <taxon>Patellogastropoda</taxon>
        <taxon>Lottioidea</taxon>
        <taxon>Lottiidae</taxon>
        <taxon>Lottia</taxon>
    </lineage>
</organism>
<dbReference type="Proteomes" id="UP000030746">
    <property type="component" value="Unassembled WGS sequence"/>
</dbReference>
<feature type="compositionally biased region" description="Basic residues" evidence="3">
    <location>
        <begin position="177"/>
        <end position="188"/>
    </location>
</feature>
<evidence type="ECO:0000259" key="4">
    <source>
        <dbReference type="Pfam" id="PF12928"/>
    </source>
</evidence>
<sequence>MEEGNILSGSELLKQHSTVDHSVPVKGGHKDFDKDGSWMQTKRLSVFYDTHNDLLAEERTEKYGNLVRGKWNPQLKLVEFEKEMGKFWSNMGFVDKHRKWLYPEEALFLMEANLMEVSFNELPLSIQEAYNEFISDSFKLEEYQIYCHLRRHGYLVRRHEPLPTDYELSIKLTDHVKKSKRKRKKKVKEPKLENGQTDDCSQNKLRKTETVQNNSNNLENSSSDMEQTLEESCLNVDNCDNSEIVQTSSLGQNVKSDSKDCDVSNCSSTNTLQKSRTKNWNFSELNFPSIANCDQLVLDKPNDKFLPPNVTPQCGHFDVKNYLNQTKKSTPSSLFDTNLEFSQHEWLKSKTEIHASNWKDFKQKQSEIVKNLQEHSPASELWKGEVTPVLRPTDVTTTANILNKLQIIKLINEVDDESENSSDENLNTTKISFDVYLPNAQFKKSDPGRPNHRVCVTRSCDEPPSLITINQCYLKDKVPVHWAVIDNGDVAFYSFQHFSLPIDISKG</sequence>
<evidence type="ECO:0000256" key="2">
    <source>
        <dbReference type="ARBA" id="ARBA00022694"/>
    </source>
</evidence>
<evidence type="ECO:0000256" key="3">
    <source>
        <dbReference type="SAM" id="MobiDB-lite"/>
    </source>
</evidence>
<feature type="domain" description="tRNA-splicing endonuclease subunit Sen54 N-terminal" evidence="4">
    <location>
        <begin position="53"/>
        <end position="117"/>
    </location>
</feature>
<dbReference type="PANTHER" id="PTHR21027:SF1">
    <property type="entry name" value="TRNA-SPLICING ENDONUCLEASE SUBUNIT SEN54"/>
    <property type="match status" value="1"/>
</dbReference>
<keyword evidence="2" id="KW-0819">tRNA processing</keyword>
<feature type="compositionally biased region" description="Polar residues" evidence="3">
    <location>
        <begin position="194"/>
        <end position="203"/>
    </location>
</feature>
<protein>
    <recommendedName>
        <fullName evidence="4">tRNA-splicing endonuclease subunit Sen54 N-terminal domain-containing protein</fullName>
    </recommendedName>
</protein>
<dbReference type="AlphaFoldDB" id="V3ZID4"/>
<reference evidence="5 6" key="1">
    <citation type="journal article" date="2013" name="Nature">
        <title>Insights into bilaterian evolution from three spiralian genomes.</title>
        <authorList>
            <person name="Simakov O."/>
            <person name="Marletaz F."/>
            <person name="Cho S.J."/>
            <person name="Edsinger-Gonzales E."/>
            <person name="Havlak P."/>
            <person name="Hellsten U."/>
            <person name="Kuo D.H."/>
            <person name="Larsson T."/>
            <person name="Lv J."/>
            <person name="Arendt D."/>
            <person name="Savage R."/>
            <person name="Osoegawa K."/>
            <person name="de Jong P."/>
            <person name="Grimwood J."/>
            <person name="Chapman J.A."/>
            <person name="Shapiro H."/>
            <person name="Aerts A."/>
            <person name="Otillar R.P."/>
            <person name="Terry A.Y."/>
            <person name="Boore J.L."/>
            <person name="Grigoriev I.V."/>
            <person name="Lindberg D.R."/>
            <person name="Seaver E.C."/>
            <person name="Weisblat D.A."/>
            <person name="Putnam N.H."/>
            <person name="Rokhsar D.S."/>
        </authorList>
    </citation>
    <scope>NUCLEOTIDE SEQUENCE [LARGE SCALE GENOMIC DNA]</scope>
</reference>
<feature type="region of interest" description="Disordered" evidence="3">
    <location>
        <begin position="177"/>
        <end position="227"/>
    </location>
</feature>
<dbReference type="HOGENOM" id="CLU_033069_1_0_1"/>
<dbReference type="Pfam" id="PF12928">
    <property type="entry name" value="tRNA_int_end_N2"/>
    <property type="match status" value="1"/>
</dbReference>
<accession>V3ZID4</accession>
<dbReference type="GO" id="GO:0000214">
    <property type="term" value="C:tRNA-intron endonuclease complex"/>
    <property type="evidence" value="ECO:0007669"/>
    <property type="project" value="TreeGrafter"/>
</dbReference>
<dbReference type="EMBL" id="KB203566">
    <property type="protein sequence ID" value="ESO83967.1"/>
    <property type="molecule type" value="Genomic_DNA"/>
</dbReference>
<dbReference type="OMA" id="CGSVQIF"/>
<dbReference type="GO" id="GO:0000379">
    <property type="term" value="P:tRNA-type intron splice site recognition and cleavage"/>
    <property type="evidence" value="ECO:0007669"/>
    <property type="project" value="TreeGrafter"/>
</dbReference>
<evidence type="ECO:0000313" key="5">
    <source>
        <dbReference type="EMBL" id="ESO83967.1"/>
    </source>
</evidence>
<keyword evidence="6" id="KW-1185">Reference proteome</keyword>
<dbReference type="KEGG" id="lgi:LOTGIDRAFT_229530"/>
<evidence type="ECO:0000256" key="1">
    <source>
        <dbReference type="ARBA" id="ARBA00005736"/>
    </source>
</evidence>
<dbReference type="PANTHER" id="PTHR21027">
    <property type="entry name" value="TRNA-SPLICING ENDONUCLEASE SUBUNIT SEN54"/>
    <property type="match status" value="1"/>
</dbReference>
<dbReference type="InterPro" id="IPR024336">
    <property type="entry name" value="tRNA_splic_suSen54_N"/>
</dbReference>
<dbReference type="CTD" id="20248034"/>
<comment type="similarity">
    <text evidence="1">Belongs to the SEN54 family.</text>
</comment>
<evidence type="ECO:0000313" key="6">
    <source>
        <dbReference type="Proteomes" id="UP000030746"/>
    </source>
</evidence>
<feature type="region of interest" description="Disordered" evidence="3">
    <location>
        <begin position="250"/>
        <end position="270"/>
    </location>
</feature>
<name>V3ZID4_LOTGI</name>
<dbReference type="RefSeq" id="XP_009065096.1">
    <property type="nucleotide sequence ID" value="XM_009066848.1"/>
</dbReference>
<dbReference type="InterPro" id="IPR024337">
    <property type="entry name" value="tRNA_splic_suSen54"/>
</dbReference>
<proteinExistence type="inferred from homology"/>
<dbReference type="GeneID" id="20248034"/>
<dbReference type="OrthoDB" id="408683at2759"/>
<gene>
    <name evidence="5" type="ORF">LOTGIDRAFT_229530</name>
</gene>
<dbReference type="STRING" id="225164.V3ZID4"/>
<feature type="compositionally biased region" description="Low complexity" evidence="3">
    <location>
        <begin position="213"/>
        <end position="223"/>
    </location>
</feature>